<proteinExistence type="predicted"/>
<dbReference type="AlphaFoldDB" id="A0AAW0G8R4"/>
<evidence type="ECO:0000313" key="2">
    <source>
        <dbReference type="EMBL" id="KAK7687754.1"/>
    </source>
</evidence>
<reference evidence="2 3" key="1">
    <citation type="submission" date="2022-09" db="EMBL/GenBank/DDBJ databases">
        <authorList>
            <person name="Palmer J.M."/>
        </authorList>
    </citation>
    <scope>NUCLEOTIDE SEQUENCE [LARGE SCALE GENOMIC DNA]</scope>
    <source>
        <strain evidence="2 3">DSM 7382</strain>
    </source>
</reference>
<dbReference type="InterPro" id="IPR029058">
    <property type="entry name" value="AB_hydrolase_fold"/>
</dbReference>
<dbReference type="PANTHER" id="PTHR17630:SF44">
    <property type="entry name" value="PROTEIN AIM2"/>
    <property type="match status" value="1"/>
</dbReference>
<dbReference type="Gene3D" id="3.40.50.1820">
    <property type="entry name" value="alpha/beta hydrolase"/>
    <property type="match status" value="1"/>
</dbReference>
<dbReference type="EMBL" id="JASBNA010000012">
    <property type="protein sequence ID" value="KAK7687754.1"/>
    <property type="molecule type" value="Genomic_DNA"/>
</dbReference>
<dbReference type="Proteomes" id="UP001385951">
    <property type="component" value="Unassembled WGS sequence"/>
</dbReference>
<dbReference type="Pfam" id="PF01738">
    <property type="entry name" value="DLH"/>
    <property type="match status" value="1"/>
</dbReference>
<protein>
    <recommendedName>
        <fullName evidence="1">Dienelactone hydrolase domain-containing protein</fullName>
    </recommendedName>
</protein>
<gene>
    <name evidence="2" type="ORF">QCA50_008973</name>
</gene>
<dbReference type="PANTHER" id="PTHR17630">
    <property type="entry name" value="DIENELACTONE HYDROLASE"/>
    <property type="match status" value="1"/>
</dbReference>
<name>A0AAW0G8R4_9APHY</name>
<comment type="caution">
    <text evidence="2">The sequence shown here is derived from an EMBL/GenBank/DDBJ whole genome shotgun (WGS) entry which is preliminary data.</text>
</comment>
<dbReference type="InterPro" id="IPR002925">
    <property type="entry name" value="Dienelactn_hydro"/>
</dbReference>
<dbReference type="SUPFAM" id="SSF53474">
    <property type="entry name" value="alpha/beta-Hydrolases"/>
    <property type="match status" value="1"/>
</dbReference>
<keyword evidence="3" id="KW-1185">Reference proteome</keyword>
<dbReference type="GO" id="GO:0016787">
    <property type="term" value="F:hydrolase activity"/>
    <property type="evidence" value="ECO:0007669"/>
    <property type="project" value="InterPro"/>
</dbReference>
<sequence>MTSSAGFCDDCFKGVRHEGEPEGKFEQIGGFKCYVGTPTGDYPKDKVIIFLTDVFGLVLQNNLLLVDDFARNGYKTIAPDILNDDPIIDFNSPTFDRNAWIAKHGPESWIPTVDGVIAALKAEGVTRFGTTGYCFGAPPSWHLALKNESHVTVVSHPSRLRIPEDLEASITSIASEYKAKSKAPLLINSCEVDPQFDPAAQAVADKLLGDGQFAPGYQRTYWDGCTHGFAVRGDLSNPKIKAGKEGSFEASVKFFKKYL</sequence>
<organism evidence="2 3">
    <name type="scientific">Cerrena zonata</name>
    <dbReference type="NCBI Taxonomy" id="2478898"/>
    <lineage>
        <taxon>Eukaryota</taxon>
        <taxon>Fungi</taxon>
        <taxon>Dikarya</taxon>
        <taxon>Basidiomycota</taxon>
        <taxon>Agaricomycotina</taxon>
        <taxon>Agaricomycetes</taxon>
        <taxon>Polyporales</taxon>
        <taxon>Cerrenaceae</taxon>
        <taxon>Cerrena</taxon>
    </lineage>
</organism>
<accession>A0AAW0G8R4</accession>
<evidence type="ECO:0000259" key="1">
    <source>
        <dbReference type="Pfam" id="PF01738"/>
    </source>
</evidence>
<evidence type="ECO:0000313" key="3">
    <source>
        <dbReference type="Proteomes" id="UP001385951"/>
    </source>
</evidence>
<feature type="domain" description="Dienelactone hydrolase" evidence="1">
    <location>
        <begin position="31"/>
        <end position="259"/>
    </location>
</feature>